<accession>A0ABT3YI62</accession>
<name>A0ABT3YI62_9HYPH</name>
<evidence type="ECO:0000313" key="1">
    <source>
        <dbReference type="EMBL" id="MCY0095517.1"/>
    </source>
</evidence>
<gene>
    <name evidence="1" type="ORF">OEG82_16060</name>
</gene>
<sequence length="70" mass="7454">MPESESDQCPFCNAPWGECGHVQLLLEWETDALFREALAELGSAAIPDGRLEAGKIIPIAAVRTADSAGK</sequence>
<keyword evidence="2" id="KW-1185">Reference proteome</keyword>
<evidence type="ECO:0000313" key="2">
    <source>
        <dbReference type="Proteomes" id="UP001081283"/>
    </source>
</evidence>
<organism evidence="1 2">
    <name type="scientific">Hoeflea ulvae</name>
    <dbReference type="NCBI Taxonomy" id="2983764"/>
    <lineage>
        <taxon>Bacteria</taxon>
        <taxon>Pseudomonadati</taxon>
        <taxon>Pseudomonadota</taxon>
        <taxon>Alphaproteobacteria</taxon>
        <taxon>Hyphomicrobiales</taxon>
        <taxon>Rhizobiaceae</taxon>
        <taxon>Hoeflea</taxon>
    </lineage>
</organism>
<dbReference type="RefSeq" id="WP_267613397.1">
    <property type="nucleotide sequence ID" value="NZ_JAOVZQ010000001.1"/>
</dbReference>
<reference evidence="1" key="1">
    <citation type="submission" date="2022-10" db="EMBL/GenBank/DDBJ databases">
        <title>Hoeflea sp. J2-29, isolated from marine algae.</title>
        <authorList>
            <person name="Kristyanto S."/>
            <person name="Kim J.M."/>
            <person name="Jeon C.O."/>
        </authorList>
    </citation>
    <scope>NUCLEOTIDE SEQUENCE</scope>
    <source>
        <strain evidence="1">J2-29</strain>
    </source>
</reference>
<comment type="caution">
    <text evidence="1">The sequence shown here is derived from an EMBL/GenBank/DDBJ whole genome shotgun (WGS) entry which is preliminary data.</text>
</comment>
<dbReference type="EMBL" id="JAOVZQ010000001">
    <property type="protein sequence ID" value="MCY0095517.1"/>
    <property type="molecule type" value="Genomic_DNA"/>
</dbReference>
<dbReference type="Proteomes" id="UP001081283">
    <property type="component" value="Unassembled WGS sequence"/>
</dbReference>
<proteinExistence type="predicted"/>
<protein>
    <submittedName>
        <fullName evidence="1">Uncharacterized protein</fullName>
    </submittedName>
</protein>